<dbReference type="Proteomes" id="UP000198647">
    <property type="component" value="Unassembled WGS sequence"/>
</dbReference>
<proteinExistence type="predicted"/>
<dbReference type="EMBL" id="FNOS01000004">
    <property type="protein sequence ID" value="SDX99920.1"/>
    <property type="molecule type" value="Genomic_DNA"/>
</dbReference>
<keyword evidence="2" id="KW-1185">Reference proteome</keyword>
<name>A0A1H3GA39_9BACI</name>
<sequence>MKKKAKQYITDKVTEEFYNRYPWLEEKYGEKGRKHTREDNDHHLNHLELAYERKDESFFSDYTVWLNDVLVSRGVGTKLIIENYEMIEQYLQEVEMYGDERDYYIRLLESSIAHLKRITDTG</sequence>
<organism evidence="1 2">
    <name type="scientific">Salimicrobium album</name>
    <dbReference type="NCBI Taxonomy" id="50717"/>
    <lineage>
        <taxon>Bacteria</taxon>
        <taxon>Bacillati</taxon>
        <taxon>Bacillota</taxon>
        <taxon>Bacilli</taxon>
        <taxon>Bacillales</taxon>
        <taxon>Bacillaceae</taxon>
        <taxon>Salimicrobium</taxon>
    </lineage>
</organism>
<protein>
    <submittedName>
        <fullName evidence="1">Uncharacterized protein</fullName>
    </submittedName>
</protein>
<evidence type="ECO:0000313" key="1">
    <source>
        <dbReference type="EMBL" id="SDX99920.1"/>
    </source>
</evidence>
<accession>A0A1H3GA39</accession>
<evidence type="ECO:0000313" key="2">
    <source>
        <dbReference type="Proteomes" id="UP000198647"/>
    </source>
</evidence>
<reference evidence="1 2" key="1">
    <citation type="submission" date="2016-10" db="EMBL/GenBank/DDBJ databases">
        <authorList>
            <person name="Varghese N."/>
            <person name="Submissions S."/>
        </authorList>
    </citation>
    <scope>NUCLEOTIDE SEQUENCE [LARGE SCALE GENOMIC DNA]</scope>
    <source>
        <strain evidence="1 2">DSM 20748</strain>
    </source>
</reference>
<dbReference type="RefSeq" id="WP_076570942.1">
    <property type="nucleotide sequence ID" value="NZ_FNOS01000004.1"/>
</dbReference>
<comment type="caution">
    <text evidence="1">The sequence shown here is derived from an EMBL/GenBank/DDBJ whole genome shotgun (WGS) entry which is preliminary data.</text>
</comment>
<gene>
    <name evidence="1" type="ORF">SAMN04488081_1854</name>
</gene>